<reference evidence="10 11" key="1">
    <citation type="submission" date="2011-10" db="EMBL/GenBank/DDBJ databases">
        <title>The Genome Sequence of Lachnospiraceae bacterium ACC2.</title>
        <authorList>
            <consortium name="The Broad Institute Genome Sequencing Platform"/>
            <person name="Earl A."/>
            <person name="Ward D."/>
            <person name="Feldgarden M."/>
            <person name="Gevers D."/>
            <person name="Sizova M."/>
            <person name="Hazen A."/>
            <person name="Epstein S."/>
            <person name="Young S.K."/>
            <person name="Zeng Q."/>
            <person name="Gargeya S."/>
            <person name="Fitzgerald M."/>
            <person name="Haas B."/>
            <person name="Abouelleil A."/>
            <person name="Alvarado L."/>
            <person name="Arachchi H.M."/>
            <person name="Berlin A."/>
            <person name="Brown A."/>
            <person name="Chapman S.B."/>
            <person name="Chen Z."/>
            <person name="Dunbar C."/>
            <person name="Freedman E."/>
            <person name="Gearin G."/>
            <person name="Goldberg J."/>
            <person name="Griggs A."/>
            <person name="Gujja S."/>
            <person name="Heiman D."/>
            <person name="Howarth C."/>
            <person name="Larson L."/>
            <person name="Lui A."/>
            <person name="MacDonald P.J.P."/>
            <person name="Montmayeur A."/>
            <person name="Murphy C."/>
            <person name="Neiman D."/>
            <person name="Pearson M."/>
            <person name="Priest M."/>
            <person name="Roberts A."/>
            <person name="Saif S."/>
            <person name="Shea T."/>
            <person name="Shenoy N."/>
            <person name="Sisk P."/>
            <person name="Stolte C."/>
            <person name="Sykes S."/>
            <person name="Wortman J."/>
            <person name="Nusbaum C."/>
            <person name="Birren B."/>
        </authorList>
    </citation>
    <scope>NUCLEOTIDE SEQUENCE [LARGE SCALE GENOMIC DNA]</scope>
    <source>
        <strain evidence="10 11">ACC2</strain>
    </source>
</reference>
<dbReference type="PANTHER" id="PTHR30477">
    <property type="entry name" value="ABC-TRANSPORTER METAL-BINDING PROTEIN"/>
    <property type="match status" value="1"/>
</dbReference>
<evidence type="ECO:0000256" key="4">
    <source>
        <dbReference type="ARBA" id="ARBA00022475"/>
    </source>
</evidence>
<dbReference type="GO" id="GO:0043190">
    <property type="term" value="C:ATP-binding cassette (ABC) transporter complex"/>
    <property type="evidence" value="ECO:0007669"/>
    <property type="project" value="InterPro"/>
</dbReference>
<dbReference type="AlphaFoldDB" id="A0AA37DG74"/>
<feature type="transmembrane region" description="Helical" evidence="9">
    <location>
        <begin position="186"/>
        <end position="217"/>
    </location>
</feature>
<comment type="caution">
    <text evidence="10">The sequence shown here is derived from an EMBL/GenBank/DDBJ whole genome shotgun (WGS) entry which is preliminary data.</text>
</comment>
<evidence type="ECO:0000313" key="10">
    <source>
        <dbReference type="EMBL" id="EHO16736.1"/>
    </source>
</evidence>
<feature type="transmembrane region" description="Helical" evidence="9">
    <location>
        <begin position="94"/>
        <end position="113"/>
    </location>
</feature>
<dbReference type="PROSITE" id="PS51257">
    <property type="entry name" value="PROKAR_LIPOPROTEIN"/>
    <property type="match status" value="1"/>
</dbReference>
<dbReference type="InterPro" id="IPR037294">
    <property type="entry name" value="ABC_BtuC-like"/>
</dbReference>
<keyword evidence="11" id="KW-1185">Reference proteome</keyword>
<evidence type="ECO:0000256" key="6">
    <source>
        <dbReference type="ARBA" id="ARBA00022989"/>
    </source>
</evidence>
<dbReference type="GO" id="GO:0010043">
    <property type="term" value="P:response to zinc ion"/>
    <property type="evidence" value="ECO:0007669"/>
    <property type="project" value="TreeGrafter"/>
</dbReference>
<dbReference type="Gene3D" id="1.10.3470.10">
    <property type="entry name" value="ABC transporter involved in vitamin B12 uptake, BtuC"/>
    <property type="match status" value="1"/>
</dbReference>
<feature type="transmembrane region" description="Helical" evidence="9">
    <location>
        <begin position="229"/>
        <end position="251"/>
    </location>
</feature>
<keyword evidence="5 8" id="KW-0812">Transmembrane</keyword>
<keyword evidence="7 9" id="KW-0472">Membrane</keyword>
<evidence type="ECO:0008006" key="12">
    <source>
        <dbReference type="Google" id="ProtNLM"/>
    </source>
</evidence>
<feature type="transmembrane region" description="Helical" evidence="9">
    <location>
        <begin position="7"/>
        <end position="32"/>
    </location>
</feature>
<evidence type="ECO:0000256" key="7">
    <source>
        <dbReference type="ARBA" id="ARBA00023136"/>
    </source>
</evidence>
<feature type="transmembrane region" description="Helical" evidence="9">
    <location>
        <begin position="143"/>
        <end position="160"/>
    </location>
</feature>
<evidence type="ECO:0000256" key="2">
    <source>
        <dbReference type="ARBA" id="ARBA00008034"/>
    </source>
</evidence>
<dbReference type="GO" id="GO:0055085">
    <property type="term" value="P:transmembrane transport"/>
    <property type="evidence" value="ECO:0007669"/>
    <property type="project" value="InterPro"/>
</dbReference>
<name>A0AA37DG74_9FIRM</name>
<dbReference type="Pfam" id="PF00950">
    <property type="entry name" value="ABC-3"/>
    <property type="match status" value="1"/>
</dbReference>
<evidence type="ECO:0000313" key="11">
    <source>
        <dbReference type="Proteomes" id="UP000018466"/>
    </source>
</evidence>
<keyword evidence="3 8" id="KW-0813">Transport</keyword>
<gene>
    <name evidence="10" type="ORF">HMPREF9623_01435</name>
</gene>
<protein>
    <recommendedName>
        <fullName evidence="12">ABC 3 transport family protein</fullName>
    </recommendedName>
</protein>
<dbReference type="InterPro" id="IPR001626">
    <property type="entry name" value="ABC_TroCD"/>
</dbReference>
<evidence type="ECO:0000256" key="9">
    <source>
        <dbReference type="SAM" id="Phobius"/>
    </source>
</evidence>
<dbReference type="RefSeq" id="WP_009533267.1">
    <property type="nucleotide sequence ID" value="NZ_CAUOLT010000036.1"/>
</dbReference>
<evidence type="ECO:0000256" key="3">
    <source>
        <dbReference type="ARBA" id="ARBA00022448"/>
    </source>
</evidence>
<comment type="similarity">
    <text evidence="2 8">Belongs to the ABC-3 integral membrane protein family.</text>
</comment>
<feature type="transmembrane region" description="Helical" evidence="9">
    <location>
        <begin position="64"/>
        <end position="82"/>
    </location>
</feature>
<keyword evidence="4" id="KW-1003">Cell membrane</keyword>
<dbReference type="SUPFAM" id="SSF81345">
    <property type="entry name" value="ABC transporter involved in vitamin B12 uptake, BtuC"/>
    <property type="match status" value="1"/>
</dbReference>
<dbReference type="PANTHER" id="PTHR30477:SF3">
    <property type="entry name" value="METAL TRANSPORT SYSTEM MEMBRANE PROTEIN CT_069-RELATED"/>
    <property type="match status" value="1"/>
</dbReference>
<dbReference type="EMBL" id="AGEL01000007">
    <property type="protein sequence ID" value="EHO16736.1"/>
    <property type="molecule type" value="Genomic_DNA"/>
</dbReference>
<dbReference type="Proteomes" id="UP000018466">
    <property type="component" value="Unassembled WGS sequence"/>
</dbReference>
<evidence type="ECO:0000256" key="1">
    <source>
        <dbReference type="ARBA" id="ARBA00004651"/>
    </source>
</evidence>
<dbReference type="GeneID" id="86941178"/>
<comment type="subcellular location">
    <subcellularLocation>
        <location evidence="1 8">Cell membrane</location>
        <topology evidence="1 8">Multi-pass membrane protein</topology>
    </subcellularLocation>
</comment>
<evidence type="ECO:0000256" key="5">
    <source>
        <dbReference type="ARBA" id="ARBA00022692"/>
    </source>
</evidence>
<keyword evidence="6 9" id="KW-1133">Transmembrane helix</keyword>
<proteinExistence type="inferred from homology"/>
<feature type="transmembrane region" description="Helical" evidence="9">
    <location>
        <begin position="257"/>
        <end position="276"/>
    </location>
</feature>
<organism evidence="10 11">
    <name type="scientific">Stomatobaculum longum</name>
    <dbReference type="NCBI Taxonomy" id="796942"/>
    <lineage>
        <taxon>Bacteria</taxon>
        <taxon>Bacillati</taxon>
        <taxon>Bacillota</taxon>
        <taxon>Clostridia</taxon>
        <taxon>Lachnospirales</taxon>
        <taxon>Lachnospiraceae</taxon>
        <taxon>Stomatobaculum</taxon>
    </lineage>
</organism>
<accession>A0AA37DG74</accession>
<evidence type="ECO:0000256" key="8">
    <source>
        <dbReference type="RuleBase" id="RU003943"/>
    </source>
</evidence>
<sequence>MRVLFSYDFWVVASGAALLAAIAAVIGCFSVYRGQSLIGDALGHASYPGVVLFFMLFRTRNPLILCLGAAASAAVSYALILWLQGEKKLAPDAVLATVLAGMFGLGMVLKTFIQGNPAFRNASQSGLRVYIFGSAAFMTKRDVWLLLLGALLLAGLLYFFRRPLQYSSFDPGYAASLGIPERLMGTVMLCLTVAVIALGIRTVGAVLISAFLLLPCVAASQCAKTLSAVLRFAVAMAVCSALLGCAVSTSMAGISTGPMIIVCMGVFTLAAFLFRLGKERG</sequence>